<organism evidence="3 4">
    <name type="scientific">Hibiscus sabdariffa</name>
    <name type="common">roselle</name>
    <dbReference type="NCBI Taxonomy" id="183260"/>
    <lineage>
        <taxon>Eukaryota</taxon>
        <taxon>Viridiplantae</taxon>
        <taxon>Streptophyta</taxon>
        <taxon>Embryophyta</taxon>
        <taxon>Tracheophyta</taxon>
        <taxon>Spermatophyta</taxon>
        <taxon>Magnoliopsida</taxon>
        <taxon>eudicotyledons</taxon>
        <taxon>Gunneridae</taxon>
        <taxon>Pentapetalae</taxon>
        <taxon>rosids</taxon>
        <taxon>malvids</taxon>
        <taxon>Malvales</taxon>
        <taxon>Malvaceae</taxon>
        <taxon>Malvoideae</taxon>
        <taxon>Hibiscus</taxon>
    </lineage>
</organism>
<keyword evidence="4" id="KW-1185">Reference proteome</keyword>
<evidence type="ECO:0000313" key="4">
    <source>
        <dbReference type="Proteomes" id="UP001396334"/>
    </source>
</evidence>
<dbReference type="Pfam" id="PF14111">
    <property type="entry name" value="DUF4283"/>
    <property type="match status" value="1"/>
</dbReference>
<name>A0ABR2Q3P6_9ROSI</name>
<feature type="region of interest" description="Disordered" evidence="1">
    <location>
        <begin position="164"/>
        <end position="184"/>
    </location>
</feature>
<evidence type="ECO:0000313" key="3">
    <source>
        <dbReference type="EMBL" id="KAK8995320.1"/>
    </source>
</evidence>
<feature type="domain" description="DUF4283" evidence="2">
    <location>
        <begin position="82"/>
        <end position="144"/>
    </location>
</feature>
<feature type="compositionally biased region" description="Polar residues" evidence="1">
    <location>
        <begin position="330"/>
        <end position="339"/>
    </location>
</feature>
<dbReference type="InterPro" id="IPR025558">
    <property type="entry name" value="DUF4283"/>
</dbReference>
<comment type="caution">
    <text evidence="3">The sequence shown here is derived from an EMBL/GenBank/DDBJ whole genome shotgun (WGS) entry which is preliminary data.</text>
</comment>
<accession>A0ABR2Q3P6</accession>
<feature type="region of interest" description="Disordered" evidence="1">
    <location>
        <begin position="321"/>
        <end position="360"/>
    </location>
</feature>
<dbReference type="EMBL" id="JBBPBN010000046">
    <property type="protein sequence ID" value="KAK8995320.1"/>
    <property type="molecule type" value="Genomic_DNA"/>
</dbReference>
<evidence type="ECO:0000259" key="2">
    <source>
        <dbReference type="Pfam" id="PF14111"/>
    </source>
</evidence>
<gene>
    <name evidence="3" type="ORF">V6N11_069758</name>
</gene>
<protein>
    <recommendedName>
        <fullName evidence="2">DUF4283 domain-containing protein</fullName>
    </recommendedName>
</protein>
<sequence>MIADFQENSNSPSTLGSIADWMTSRWTPTIHMESLRLPCLLTLVCLHVRTNSPAIPDCPRKMKKILMRTRSKYWRAIYNTLCSKLYELWKSAQAFRLMDIENDYFLVTFRSRTNYLNVIIGGPWIIFGSYLTVEPWTEDFSTTQPYPRKYGHVHDDWSLQQASANSTGPHVATQPEQPKPYESSSFGSWMVVERKQRRGPKKQVDVAVNSSIPHVVTSRFSPISEDVAIEQPAPTDLFTRSLDTHAAAEGKTIVSTTTKAMKPKLATVIRKPFSVVQGHSRLRFHYNASSYVSYPTPAHKSLDLVNHSVVSMFENDNPKFLISPIHPRPTKSTMHSASMEQDKEHQVLPPDKRGGGMPSSEPNLFSCDNAPLLEQGFGEIPSDHPSMVVDLEVTPNADAMV</sequence>
<reference evidence="3 4" key="1">
    <citation type="journal article" date="2024" name="G3 (Bethesda)">
        <title>Genome assembly of Hibiscus sabdariffa L. provides insights into metabolisms of medicinal natural products.</title>
        <authorList>
            <person name="Kim T."/>
        </authorList>
    </citation>
    <scope>NUCLEOTIDE SEQUENCE [LARGE SCALE GENOMIC DNA]</scope>
    <source>
        <strain evidence="3">TK-2024</strain>
        <tissue evidence="3">Old leaves</tissue>
    </source>
</reference>
<evidence type="ECO:0000256" key="1">
    <source>
        <dbReference type="SAM" id="MobiDB-lite"/>
    </source>
</evidence>
<feature type="compositionally biased region" description="Basic and acidic residues" evidence="1">
    <location>
        <begin position="340"/>
        <end position="354"/>
    </location>
</feature>
<dbReference type="Proteomes" id="UP001396334">
    <property type="component" value="Unassembled WGS sequence"/>
</dbReference>
<proteinExistence type="predicted"/>